<dbReference type="GO" id="GO:0008360">
    <property type="term" value="P:regulation of cell shape"/>
    <property type="evidence" value="ECO:0007669"/>
    <property type="project" value="UniProtKB-UniRule"/>
</dbReference>
<dbReference type="SUPFAM" id="SSF141523">
    <property type="entry name" value="L,D-transpeptidase catalytic domain-like"/>
    <property type="match status" value="1"/>
</dbReference>
<evidence type="ECO:0000256" key="6">
    <source>
        <dbReference type="PROSITE-ProRule" id="PRU01373"/>
    </source>
</evidence>
<feature type="active site" description="Proton donor/acceptor" evidence="6">
    <location>
        <position position="147"/>
    </location>
</feature>
<evidence type="ECO:0000256" key="3">
    <source>
        <dbReference type="ARBA" id="ARBA00022960"/>
    </source>
</evidence>
<evidence type="ECO:0000313" key="9">
    <source>
        <dbReference type="Proteomes" id="UP000062973"/>
    </source>
</evidence>
<organism evidence="8 9">
    <name type="scientific">Amycolatopsis methanolica 239</name>
    <dbReference type="NCBI Taxonomy" id="1068978"/>
    <lineage>
        <taxon>Bacteria</taxon>
        <taxon>Bacillati</taxon>
        <taxon>Actinomycetota</taxon>
        <taxon>Actinomycetes</taxon>
        <taxon>Pseudonocardiales</taxon>
        <taxon>Pseudonocardiaceae</taxon>
        <taxon>Amycolatopsis</taxon>
        <taxon>Amycolatopsis methanolica group</taxon>
    </lineage>
</organism>
<dbReference type="InterPro" id="IPR005490">
    <property type="entry name" value="LD_TPept_cat_dom"/>
</dbReference>
<dbReference type="CDD" id="cd16913">
    <property type="entry name" value="YkuD_like"/>
    <property type="match status" value="1"/>
</dbReference>
<dbReference type="eggNOG" id="COG1376">
    <property type="taxonomic scope" value="Bacteria"/>
</dbReference>
<dbReference type="RefSeq" id="WP_017988010.1">
    <property type="nucleotide sequence ID" value="NZ_AQUL01000002.1"/>
</dbReference>
<sequence length="182" mass="19141">MAPHRSTSSGLHRQACWTTLAALTLVAGWAVLEAAPAETAAAPAPRPVPPPMPLSIAAAPAPRTELCPDTARACVAEERRVSWLQHDGEITHGPVPIMPGATDTPDSVATPRGVFRVEWKDAEHTSAQFGDPMNHSVFLAPRGIALHEGSLDAPSHGCVHWSARDAALFYDALPVGAETAVV</sequence>
<keyword evidence="5 6" id="KW-0961">Cell wall biogenesis/degradation</keyword>
<feature type="active site" description="Nucleophile" evidence="6">
    <location>
        <position position="158"/>
    </location>
</feature>
<keyword evidence="2" id="KW-0808">Transferase</keyword>
<dbReference type="PROSITE" id="PS52029">
    <property type="entry name" value="LD_TPASE"/>
    <property type="match status" value="1"/>
</dbReference>
<dbReference type="UniPathway" id="UPA00219"/>
<dbReference type="EMBL" id="CP009110">
    <property type="protein sequence ID" value="AIJ23013.1"/>
    <property type="molecule type" value="Genomic_DNA"/>
</dbReference>
<evidence type="ECO:0000256" key="2">
    <source>
        <dbReference type="ARBA" id="ARBA00022679"/>
    </source>
</evidence>
<proteinExistence type="predicted"/>
<dbReference type="Proteomes" id="UP000062973">
    <property type="component" value="Chromosome"/>
</dbReference>
<accession>A0A076MQ24</accession>
<feature type="domain" description="L,D-TPase catalytic" evidence="7">
    <location>
        <begin position="71"/>
        <end position="182"/>
    </location>
</feature>
<dbReference type="AlphaFoldDB" id="A0A076MQ24"/>
<dbReference type="Gene3D" id="2.40.440.10">
    <property type="entry name" value="L,D-transpeptidase catalytic domain-like"/>
    <property type="match status" value="1"/>
</dbReference>
<dbReference type="KEGG" id="amq:AMETH_2921"/>
<evidence type="ECO:0000259" key="7">
    <source>
        <dbReference type="PROSITE" id="PS52029"/>
    </source>
</evidence>
<dbReference type="STRING" id="1068978.AMETH_2921"/>
<dbReference type="PATRIC" id="fig|1068978.7.peg.3118"/>
<dbReference type="Pfam" id="PF03734">
    <property type="entry name" value="YkuD"/>
    <property type="match status" value="1"/>
</dbReference>
<keyword evidence="4 6" id="KW-0573">Peptidoglycan synthesis</keyword>
<dbReference type="GO" id="GO:0009252">
    <property type="term" value="P:peptidoglycan biosynthetic process"/>
    <property type="evidence" value="ECO:0007669"/>
    <property type="project" value="UniProtKB-UniPathway"/>
</dbReference>
<gene>
    <name evidence="8" type="ORF">AMETH_2921</name>
</gene>
<dbReference type="GO" id="GO:0016740">
    <property type="term" value="F:transferase activity"/>
    <property type="evidence" value="ECO:0007669"/>
    <property type="project" value="UniProtKB-KW"/>
</dbReference>
<comment type="pathway">
    <text evidence="1 6">Cell wall biogenesis; peptidoglycan biosynthesis.</text>
</comment>
<dbReference type="GO" id="GO:0071555">
    <property type="term" value="P:cell wall organization"/>
    <property type="evidence" value="ECO:0007669"/>
    <property type="project" value="UniProtKB-UniRule"/>
</dbReference>
<keyword evidence="9" id="KW-1185">Reference proteome</keyword>
<evidence type="ECO:0000256" key="1">
    <source>
        <dbReference type="ARBA" id="ARBA00004752"/>
    </source>
</evidence>
<reference evidence="8 9" key="1">
    <citation type="submission" date="2014-07" db="EMBL/GenBank/DDBJ databases">
        <title>Whole Genome Sequence of the Amycolatopsis methanolica 239.</title>
        <authorList>
            <person name="Tang B."/>
        </authorList>
    </citation>
    <scope>NUCLEOTIDE SEQUENCE [LARGE SCALE GENOMIC DNA]</scope>
    <source>
        <strain evidence="8 9">239</strain>
    </source>
</reference>
<protein>
    <submittedName>
        <fullName evidence="8">ErfK/YbiS/YcfS/YnhG family protein</fullName>
    </submittedName>
</protein>
<dbReference type="HOGENOM" id="CLU_084709_2_1_11"/>
<keyword evidence="3 6" id="KW-0133">Cell shape</keyword>
<evidence type="ECO:0000313" key="8">
    <source>
        <dbReference type="EMBL" id="AIJ23013.1"/>
    </source>
</evidence>
<evidence type="ECO:0000256" key="5">
    <source>
        <dbReference type="ARBA" id="ARBA00023316"/>
    </source>
</evidence>
<name>A0A076MQ24_AMYME</name>
<dbReference type="InterPro" id="IPR038063">
    <property type="entry name" value="Transpep_catalytic_dom"/>
</dbReference>
<evidence type="ECO:0000256" key="4">
    <source>
        <dbReference type="ARBA" id="ARBA00022984"/>
    </source>
</evidence>